<protein>
    <submittedName>
        <fullName evidence="1">Uncharacterized protein</fullName>
    </submittedName>
</protein>
<dbReference type="Proteomes" id="UP000320176">
    <property type="component" value="Unassembled WGS sequence"/>
</dbReference>
<accession>A0A5C6B8E3</accession>
<reference evidence="1 2" key="1">
    <citation type="submission" date="2019-02" db="EMBL/GenBank/DDBJ databases">
        <title>Deep-cultivation of Planctomycetes and their phenomic and genomic characterization uncovers novel biology.</title>
        <authorList>
            <person name="Wiegand S."/>
            <person name="Jogler M."/>
            <person name="Boedeker C."/>
            <person name="Pinto D."/>
            <person name="Vollmers J."/>
            <person name="Rivas-Marin E."/>
            <person name="Kohn T."/>
            <person name="Peeters S.H."/>
            <person name="Heuer A."/>
            <person name="Rast P."/>
            <person name="Oberbeckmann S."/>
            <person name="Bunk B."/>
            <person name="Jeske O."/>
            <person name="Meyerdierks A."/>
            <person name="Storesund J.E."/>
            <person name="Kallscheuer N."/>
            <person name="Luecker S."/>
            <person name="Lage O.M."/>
            <person name="Pohl T."/>
            <person name="Merkel B.J."/>
            <person name="Hornburger P."/>
            <person name="Mueller R.-W."/>
            <person name="Bruemmer F."/>
            <person name="Labrenz M."/>
            <person name="Spormann A.M."/>
            <person name="Op Den Camp H."/>
            <person name="Overmann J."/>
            <person name="Amann R."/>
            <person name="Jetten M.S.M."/>
            <person name="Mascher T."/>
            <person name="Medema M.H."/>
            <person name="Devos D.P."/>
            <person name="Kaster A.-K."/>
            <person name="Ovreas L."/>
            <person name="Rohde M."/>
            <person name="Galperin M.Y."/>
            <person name="Jogler C."/>
        </authorList>
    </citation>
    <scope>NUCLEOTIDE SEQUENCE [LARGE SCALE GENOMIC DNA]</scope>
    <source>
        <strain evidence="1 2">Pla52n</strain>
    </source>
</reference>
<gene>
    <name evidence="1" type="ORF">Pla52n_04790</name>
</gene>
<evidence type="ECO:0000313" key="1">
    <source>
        <dbReference type="EMBL" id="TWU07902.1"/>
    </source>
</evidence>
<organism evidence="1 2">
    <name type="scientific">Stieleria varia</name>
    <dbReference type="NCBI Taxonomy" id="2528005"/>
    <lineage>
        <taxon>Bacteria</taxon>
        <taxon>Pseudomonadati</taxon>
        <taxon>Planctomycetota</taxon>
        <taxon>Planctomycetia</taxon>
        <taxon>Pirellulales</taxon>
        <taxon>Pirellulaceae</taxon>
        <taxon>Stieleria</taxon>
    </lineage>
</organism>
<sequence length="121" mass="13408">MCKQWAKTACGTVMNDTNQSTVENRIQSPGGASEPTKKSVLRSIWMSGNALQQVFAACGLFGHCHLGAKAENRSGDEGRQNDNRFPWIDDPDWFTSEEYWICLVILQGFLADFAENTFGVG</sequence>
<keyword evidence="2" id="KW-1185">Reference proteome</keyword>
<name>A0A5C6B8E3_9BACT</name>
<evidence type="ECO:0000313" key="2">
    <source>
        <dbReference type="Proteomes" id="UP000320176"/>
    </source>
</evidence>
<proteinExistence type="predicted"/>
<comment type="caution">
    <text evidence="1">The sequence shown here is derived from an EMBL/GenBank/DDBJ whole genome shotgun (WGS) entry which is preliminary data.</text>
</comment>
<dbReference type="EMBL" id="SJPN01000001">
    <property type="protein sequence ID" value="TWU07902.1"/>
    <property type="molecule type" value="Genomic_DNA"/>
</dbReference>
<dbReference type="AlphaFoldDB" id="A0A5C6B8E3"/>